<organism evidence="8 9">
    <name type="scientific">Dissulfuribacter thermophilus</name>
    <dbReference type="NCBI Taxonomy" id="1156395"/>
    <lineage>
        <taxon>Bacteria</taxon>
        <taxon>Pseudomonadati</taxon>
        <taxon>Thermodesulfobacteriota</taxon>
        <taxon>Dissulfuribacteria</taxon>
        <taxon>Dissulfuribacterales</taxon>
        <taxon>Dissulfuribacteraceae</taxon>
        <taxon>Dissulfuribacter</taxon>
    </lineage>
</organism>
<dbReference type="PATRIC" id="fig|1156395.6.peg.485"/>
<comment type="similarity">
    <text evidence="2">Belongs to the UPF0718 family.</text>
</comment>
<feature type="transmembrane region" description="Helical" evidence="7">
    <location>
        <begin position="87"/>
        <end position="110"/>
    </location>
</feature>
<evidence type="ECO:0000313" key="9">
    <source>
        <dbReference type="Proteomes" id="UP000093080"/>
    </source>
</evidence>
<evidence type="ECO:0000256" key="2">
    <source>
        <dbReference type="ARBA" id="ARBA00006386"/>
    </source>
</evidence>
<feature type="transmembrane region" description="Helical" evidence="7">
    <location>
        <begin position="222"/>
        <end position="241"/>
    </location>
</feature>
<evidence type="ECO:0000256" key="6">
    <source>
        <dbReference type="ARBA" id="ARBA00023136"/>
    </source>
</evidence>
<feature type="transmembrane region" description="Helical" evidence="7">
    <location>
        <begin position="150"/>
        <end position="169"/>
    </location>
</feature>
<evidence type="ECO:0000313" key="8">
    <source>
        <dbReference type="EMBL" id="OCC16016.1"/>
    </source>
</evidence>
<feature type="transmembrane region" description="Helical" evidence="7">
    <location>
        <begin position="47"/>
        <end position="66"/>
    </location>
</feature>
<feature type="transmembrane region" description="Helical" evidence="7">
    <location>
        <begin position="247"/>
        <end position="263"/>
    </location>
</feature>
<keyword evidence="5 7" id="KW-1133">Transmembrane helix</keyword>
<feature type="transmembrane region" description="Helical" evidence="7">
    <location>
        <begin position="297"/>
        <end position="319"/>
    </location>
</feature>
<comment type="caution">
    <text evidence="8">The sequence shown here is derived from an EMBL/GenBank/DDBJ whole genome shotgun (WGS) entry which is preliminary data.</text>
</comment>
<feature type="transmembrane region" description="Helical" evidence="7">
    <location>
        <begin position="405"/>
        <end position="426"/>
    </location>
</feature>
<feature type="transmembrane region" description="Helical" evidence="7">
    <location>
        <begin position="364"/>
        <end position="384"/>
    </location>
</feature>
<dbReference type="InterPro" id="IPR005524">
    <property type="entry name" value="DUF318"/>
</dbReference>
<feature type="transmembrane region" description="Helical" evidence="7">
    <location>
        <begin position="268"/>
        <end position="285"/>
    </location>
</feature>
<dbReference type="PANTHER" id="PTHR43299">
    <property type="entry name" value="UPF0718 PROTEIN YRAQ"/>
    <property type="match status" value="1"/>
</dbReference>
<accession>A0A1B9F7X9</accession>
<keyword evidence="9" id="KW-1185">Reference proteome</keyword>
<feature type="transmembrane region" description="Helical" evidence="7">
    <location>
        <begin position="7"/>
        <end position="24"/>
    </location>
</feature>
<dbReference type="AlphaFoldDB" id="A0A1B9F7X9"/>
<feature type="transmembrane region" description="Helical" evidence="7">
    <location>
        <begin position="122"/>
        <end position="143"/>
    </location>
</feature>
<evidence type="ECO:0000256" key="1">
    <source>
        <dbReference type="ARBA" id="ARBA00004651"/>
    </source>
</evidence>
<protein>
    <submittedName>
        <fullName evidence="8">Transporter</fullName>
    </submittedName>
</protein>
<keyword evidence="6 7" id="KW-0472">Membrane</keyword>
<keyword evidence="4 7" id="KW-0812">Transmembrane</keyword>
<dbReference type="EMBL" id="MAGO01000002">
    <property type="protein sequence ID" value="OCC16016.1"/>
    <property type="molecule type" value="Genomic_DNA"/>
</dbReference>
<keyword evidence="3" id="KW-1003">Cell membrane</keyword>
<comment type="subcellular location">
    <subcellularLocation>
        <location evidence="1">Cell membrane</location>
        <topology evidence="1">Multi-pass membrane protein</topology>
    </subcellularLocation>
</comment>
<dbReference type="PANTHER" id="PTHR43299:SF1">
    <property type="entry name" value="UPF0718 PROTEIN YRAQ"/>
    <property type="match status" value="1"/>
</dbReference>
<reference evidence="8 9" key="1">
    <citation type="submission" date="2016-06" db="EMBL/GenBank/DDBJ databases">
        <title>Respiratory ammonification of nitrate coupled to the oxidation of elemental sulfur in deep-sea autotrophic thermophilic bacteria.</title>
        <authorList>
            <person name="Slobodkina G.B."/>
            <person name="Mardanov A.V."/>
            <person name="Ravin N.V."/>
            <person name="Frolova A.A."/>
            <person name="Viryasiv M.B."/>
            <person name="Chernyh N.A."/>
            <person name="Bonch-Osmolovskaya E.A."/>
            <person name="Slobodkin A.I."/>
        </authorList>
    </citation>
    <scope>NUCLEOTIDE SEQUENCE [LARGE SCALE GENOMIC DNA]</scope>
    <source>
        <strain evidence="8 9">S69</strain>
    </source>
</reference>
<name>A0A1B9F7X9_9BACT</name>
<feature type="transmembrane region" description="Helical" evidence="7">
    <location>
        <begin position="331"/>
        <end position="358"/>
    </location>
</feature>
<feature type="transmembrane region" description="Helical" evidence="7">
    <location>
        <begin position="189"/>
        <end position="210"/>
    </location>
</feature>
<evidence type="ECO:0000256" key="4">
    <source>
        <dbReference type="ARBA" id="ARBA00022692"/>
    </source>
</evidence>
<sequence>MNWRREFPIIFLGIGTFLVFYWLPGGDGFLRAVNQGVLLVHDYAKEHVIFCLIPAFFIAGAIEVFVSDESILKFLGPKAPKFASYGVAAVSGTILAVCSCTILPLFAGIYNMGAGIGPATTFLYSGPAINILAIILSARVLGFDIGLGRAIGAIVASLFVGLSMAALFKESDAKRLGQMACPDNLNSRPIYETISVIATLVLILIFATWGSGAGIWNDIFKMKWYITGGLGILLGIELSLFHGIRSLFVIMLGIVVAFVAFFTHSPELSFGIGTIGLSIVLYFAGGLPRQWFESSYILARKILPLLFLGVFFAGIFLGRPGDDAGIISKEYVASLVGTNSLFSNLFASVMGALMYFATLTEVPIIQGLLHSGMAVGPALALLLAGPAVSLPNMMVIRSVMGTKKTIAYVTLVIVFATITGEIFGSFEF</sequence>
<dbReference type="OrthoDB" id="9777774at2"/>
<dbReference type="Pfam" id="PF03773">
    <property type="entry name" value="ArsP_1"/>
    <property type="match status" value="1"/>
</dbReference>
<dbReference type="RefSeq" id="WP_067616027.1">
    <property type="nucleotide sequence ID" value="NZ_MAGO01000002.1"/>
</dbReference>
<proteinExistence type="inferred from homology"/>
<evidence type="ECO:0000256" key="5">
    <source>
        <dbReference type="ARBA" id="ARBA00022989"/>
    </source>
</evidence>
<dbReference type="STRING" id="1156395.DBT_0478"/>
<evidence type="ECO:0000256" key="7">
    <source>
        <dbReference type="SAM" id="Phobius"/>
    </source>
</evidence>
<evidence type="ECO:0000256" key="3">
    <source>
        <dbReference type="ARBA" id="ARBA00022475"/>
    </source>
</evidence>
<gene>
    <name evidence="8" type="ORF">DBT_0478</name>
</gene>
<dbReference type="Proteomes" id="UP000093080">
    <property type="component" value="Unassembled WGS sequence"/>
</dbReference>
<dbReference type="GO" id="GO:0005886">
    <property type="term" value="C:plasma membrane"/>
    <property type="evidence" value="ECO:0007669"/>
    <property type="project" value="UniProtKB-SubCell"/>
</dbReference>